<evidence type="ECO:0000256" key="14">
    <source>
        <dbReference type="ARBA" id="ARBA00044632"/>
    </source>
</evidence>
<dbReference type="InterPro" id="IPR010663">
    <property type="entry name" value="Znf_FPG/IleRS"/>
</dbReference>
<keyword evidence="10 15" id="KW-0234">DNA repair</keyword>
<dbReference type="InterPro" id="IPR035937">
    <property type="entry name" value="FPG_N"/>
</dbReference>
<dbReference type="SMART" id="SM00898">
    <property type="entry name" value="Fapy_DNA_glyco"/>
    <property type="match status" value="1"/>
</dbReference>
<feature type="active site" description="Proton donor; for beta-elimination activity" evidence="15">
    <location>
        <position position="61"/>
    </location>
</feature>
<evidence type="ECO:0000256" key="3">
    <source>
        <dbReference type="ARBA" id="ARBA00011245"/>
    </source>
</evidence>
<dbReference type="EC" id="3.2.2.23" evidence="15"/>
<comment type="caution">
    <text evidence="19">The sequence shown here is derived from an EMBL/GenBank/DDBJ whole genome shotgun (WGS) entry which is preliminary data.</text>
</comment>
<dbReference type="InterPro" id="IPR000214">
    <property type="entry name" value="Znf_DNA_glyclase/AP_lyase"/>
</dbReference>
<dbReference type="InterPro" id="IPR010979">
    <property type="entry name" value="Ribosomal_uS13-like_H2TH"/>
</dbReference>
<dbReference type="SUPFAM" id="SSF81624">
    <property type="entry name" value="N-terminal domain of MutM-like DNA repair proteins"/>
    <property type="match status" value="1"/>
</dbReference>
<protein>
    <recommendedName>
        <fullName evidence="15">Formamidopyrimidine-DNA glycosylase</fullName>
        <shortName evidence="15">Fapy-DNA glycosylase</shortName>
        <ecNumber evidence="15">3.2.2.23</ecNumber>
    </recommendedName>
    <alternativeName>
        <fullName evidence="15">DNA-(apurinic or apyrimidinic site) lyase MutM</fullName>
        <shortName evidence="15">AP lyase MutM</shortName>
        <ecNumber evidence="15">4.2.99.18</ecNumber>
    </alternativeName>
</protein>
<dbReference type="Pfam" id="PF06827">
    <property type="entry name" value="zf-FPG_IleRS"/>
    <property type="match status" value="1"/>
</dbReference>
<proteinExistence type="inferred from homology"/>
<keyword evidence="8 15" id="KW-0862">Zinc</keyword>
<evidence type="ECO:0000259" key="17">
    <source>
        <dbReference type="PROSITE" id="PS51066"/>
    </source>
</evidence>
<evidence type="ECO:0000256" key="4">
    <source>
        <dbReference type="ARBA" id="ARBA00022723"/>
    </source>
</evidence>
<dbReference type="InterPro" id="IPR015887">
    <property type="entry name" value="DNA_glyclase_Znf_dom_DNA_BS"/>
</dbReference>
<feature type="active site" description="Schiff-base intermediate with DNA" evidence="15">
    <location>
        <position position="2"/>
    </location>
</feature>
<evidence type="ECO:0000256" key="10">
    <source>
        <dbReference type="ARBA" id="ARBA00023204"/>
    </source>
</evidence>
<dbReference type="InterPro" id="IPR012319">
    <property type="entry name" value="FPG_cat"/>
</dbReference>
<dbReference type="GO" id="GO:0006979">
    <property type="term" value="P:response to oxidative stress"/>
    <property type="evidence" value="ECO:0007669"/>
    <property type="project" value="UniProtKB-ARBA"/>
</dbReference>
<comment type="subunit">
    <text evidence="3 15">Monomer.</text>
</comment>
<evidence type="ECO:0000256" key="11">
    <source>
        <dbReference type="ARBA" id="ARBA00023239"/>
    </source>
</evidence>
<feature type="binding site" evidence="15">
    <location>
        <position position="125"/>
    </location>
    <ligand>
        <name>DNA</name>
        <dbReference type="ChEBI" id="CHEBI:16991"/>
    </ligand>
</feature>
<feature type="active site" description="Proton donor; for delta-elimination activity" evidence="15">
    <location>
        <position position="291"/>
    </location>
</feature>
<comment type="catalytic activity">
    <reaction evidence="1 15">
        <text>Hydrolysis of DNA containing ring-opened 7-methylguanine residues, releasing 2,6-diamino-4-hydroxy-5-(N-methyl)formamidopyrimidine.</text>
        <dbReference type="EC" id="3.2.2.23"/>
    </reaction>
</comment>
<feature type="binding site" evidence="15">
    <location>
        <position position="106"/>
    </location>
    <ligand>
        <name>DNA</name>
        <dbReference type="ChEBI" id="CHEBI:16991"/>
    </ligand>
</feature>
<feature type="region of interest" description="Disordered" evidence="16">
    <location>
        <begin position="299"/>
        <end position="321"/>
    </location>
</feature>
<accession>A0A510UT99</accession>
<dbReference type="EMBL" id="BJUA01000006">
    <property type="protein sequence ID" value="GEK17893.1"/>
    <property type="molecule type" value="Genomic_DNA"/>
</dbReference>
<evidence type="ECO:0000256" key="15">
    <source>
        <dbReference type="HAMAP-Rule" id="MF_00103"/>
    </source>
</evidence>
<gene>
    <name evidence="15 19" type="primary">mutM</name>
    <name evidence="15" type="synonym">fpg</name>
    <name evidence="19" type="ORF">CPE01_16260</name>
</gene>
<evidence type="ECO:0000256" key="1">
    <source>
        <dbReference type="ARBA" id="ARBA00001668"/>
    </source>
</evidence>
<evidence type="ECO:0000256" key="12">
    <source>
        <dbReference type="ARBA" id="ARBA00023268"/>
    </source>
</evidence>
<evidence type="ECO:0000313" key="20">
    <source>
        <dbReference type="Proteomes" id="UP000321386"/>
    </source>
</evidence>
<dbReference type="SUPFAM" id="SSF57716">
    <property type="entry name" value="Glucocorticoid receptor-like (DNA-binding domain)"/>
    <property type="match status" value="1"/>
</dbReference>
<dbReference type="RefSeq" id="WP_146806141.1">
    <property type="nucleotide sequence ID" value="NZ_BJUA01000006.1"/>
</dbReference>
<dbReference type="Gene3D" id="1.10.8.50">
    <property type="match status" value="1"/>
</dbReference>
<comment type="catalytic activity">
    <reaction evidence="14 15">
        <text>2'-deoxyribonucleotide-(2'-deoxyribose 5'-phosphate)-2'-deoxyribonucleotide-DNA = a 3'-end 2'-deoxyribonucleotide-(2,3-dehydro-2,3-deoxyribose 5'-phosphate)-DNA + a 5'-end 5'-phospho-2'-deoxyribonucleoside-DNA + H(+)</text>
        <dbReference type="Rhea" id="RHEA:66592"/>
        <dbReference type="Rhea" id="RHEA-COMP:13180"/>
        <dbReference type="Rhea" id="RHEA-COMP:16897"/>
        <dbReference type="Rhea" id="RHEA-COMP:17067"/>
        <dbReference type="ChEBI" id="CHEBI:15378"/>
        <dbReference type="ChEBI" id="CHEBI:136412"/>
        <dbReference type="ChEBI" id="CHEBI:157695"/>
        <dbReference type="ChEBI" id="CHEBI:167181"/>
        <dbReference type="EC" id="4.2.99.18"/>
    </reaction>
</comment>
<dbReference type="InterPro" id="IPR020629">
    <property type="entry name" value="FPG_Glyclase"/>
</dbReference>
<dbReference type="GO" id="GO:0140078">
    <property type="term" value="F:class I DNA-(apurinic or apyrimidinic site) endonuclease activity"/>
    <property type="evidence" value="ECO:0007669"/>
    <property type="project" value="UniProtKB-EC"/>
</dbReference>
<sequence length="321" mass="34703">MPELPEVETVRDGLERHVVGRRVTRVDVRRDYSVRRHLAGPADLAGRLQDRTLAAAVRRGKFLWVPLQTAHGESDEALMVHLGMSGQLLVRPADAVATDDASPHPHLRVRLHLDDGGALDFVDQRTFGHLSVQDLVPTPDGAPGGRGSSSPTVPEPVTHIARDLLDPALDRRALVRAVRARRTGIKRALLDQGLVSGIGNIYADEALWRARVHFARATAGLRPVDVVRVLDAATEVMSEALAQGGTSFDALYVNVNGASGYFDRSLAVYGQEGRPCPRCGTPIRRVEFMNRSAAFCPRCQPAPRTPRTGSAPAGRGTGPRA</sequence>
<evidence type="ECO:0000313" key="19">
    <source>
        <dbReference type="EMBL" id="GEK17893.1"/>
    </source>
</evidence>
<evidence type="ECO:0000256" key="8">
    <source>
        <dbReference type="ARBA" id="ARBA00022833"/>
    </source>
</evidence>
<reference evidence="19 20" key="1">
    <citation type="submission" date="2019-07" db="EMBL/GenBank/DDBJ databases">
        <title>Whole genome shotgun sequence of Cellulomonas persica NBRC 101101.</title>
        <authorList>
            <person name="Hosoyama A."/>
            <person name="Uohara A."/>
            <person name="Ohji S."/>
            <person name="Ichikawa N."/>
        </authorList>
    </citation>
    <scope>NUCLEOTIDE SEQUENCE [LARGE SCALE GENOMIC DNA]</scope>
    <source>
        <strain evidence="19 20">NBRC 101101</strain>
    </source>
</reference>
<dbReference type="PROSITE" id="PS51066">
    <property type="entry name" value="ZF_FPG_2"/>
    <property type="match status" value="1"/>
</dbReference>
<comment type="function">
    <text evidence="15">Involved in base excision repair of DNA damaged by oxidation or by mutagenic agents. Acts as DNA glycosylase that recognizes and removes damaged bases. Has a preference for oxidized purines, such as 7,8-dihydro-8-oxoguanine (8-oxoG). Has AP (apurinic/apyrimidinic) lyase activity and introduces nicks in the DNA strand. Cleaves the DNA backbone by beta-delta elimination to generate a single-strand break at the site of the removed base with both 3'- and 5'-phosphates.</text>
</comment>
<dbReference type="CDD" id="cd08966">
    <property type="entry name" value="EcFpg-like_N"/>
    <property type="match status" value="1"/>
</dbReference>
<dbReference type="NCBIfam" id="NF002211">
    <property type="entry name" value="PRK01103.1"/>
    <property type="match status" value="1"/>
</dbReference>
<keyword evidence="13 15" id="KW-0326">Glycosidase</keyword>
<dbReference type="SMART" id="SM01232">
    <property type="entry name" value="H2TH"/>
    <property type="match status" value="1"/>
</dbReference>
<keyword evidence="7 15" id="KW-0378">Hydrolase</keyword>
<evidence type="ECO:0000256" key="16">
    <source>
        <dbReference type="SAM" id="MobiDB-lite"/>
    </source>
</evidence>
<dbReference type="GO" id="GO:0034039">
    <property type="term" value="F:8-oxo-7,8-dihydroguanine DNA N-glycosylase activity"/>
    <property type="evidence" value="ECO:0007669"/>
    <property type="project" value="TreeGrafter"/>
</dbReference>
<evidence type="ECO:0000259" key="18">
    <source>
        <dbReference type="PROSITE" id="PS51068"/>
    </source>
</evidence>
<evidence type="ECO:0000256" key="5">
    <source>
        <dbReference type="ARBA" id="ARBA00022763"/>
    </source>
</evidence>
<dbReference type="PANTHER" id="PTHR22993">
    <property type="entry name" value="FORMAMIDOPYRIMIDINE-DNA GLYCOSYLASE"/>
    <property type="match status" value="1"/>
</dbReference>
<dbReference type="OrthoDB" id="9800855at2"/>
<feature type="binding site" evidence="15">
    <location>
        <position position="181"/>
    </location>
    <ligand>
        <name>DNA</name>
        <dbReference type="ChEBI" id="CHEBI:16991"/>
    </ligand>
</feature>
<evidence type="ECO:0000256" key="7">
    <source>
        <dbReference type="ARBA" id="ARBA00022801"/>
    </source>
</evidence>
<name>A0A510UT99_9CELL</name>
<dbReference type="Pfam" id="PF01149">
    <property type="entry name" value="Fapy_DNA_glyco"/>
    <property type="match status" value="1"/>
</dbReference>
<dbReference type="NCBIfam" id="TIGR00577">
    <property type="entry name" value="fpg"/>
    <property type="match status" value="1"/>
</dbReference>
<evidence type="ECO:0000256" key="13">
    <source>
        <dbReference type="ARBA" id="ARBA00023295"/>
    </source>
</evidence>
<dbReference type="Proteomes" id="UP000321386">
    <property type="component" value="Unassembled WGS sequence"/>
</dbReference>
<evidence type="ECO:0000256" key="9">
    <source>
        <dbReference type="ARBA" id="ARBA00023125"/>
    </source>
</evidence>
<dbReference type="GO" id="GO:0006284">
    <property type="term" value="P:base-excision repair"/>
    <property type="evidence" value="ECO:0007669"/>
    <property type="project" value="InterPro"/>
</dbReference>
<dbReference type="SUPFAM" id="SSF46946">
    <property type="entry name" value="S13-like H2TH domain"/>
    <property type="match status" value="1"/>
</dbReference>
<dbReference type="PROSITE" id="PS51068">
    <property type="entry name" value="FPG_CAT"/>
    <property type="match status" value="1"/>
</dbReference>
<organism evidence="19 20">
    <name type="scientific">Cellulomonas persica</name>
    <dbReference type="NCBI Taxonomy" id="76861"/>
    <lineage>
        <taxon>Bacteria</taxon>
        <taxon>Bacillati</taxon>
        <taxon>Actinomycetota</taxon>
        <taxon>Actinomycetes</taxon>
        <taxon>Micrococcales</taxon>
        <taxon>Cellulomonadaceae</taxon>
        <taxon>Cellulomonas</taxon>
    </lineage>
</organism>
<dbReference type="AlphaFoldDB" id="A0A510UT99"/>
<dbReference type="FunFam" id="1.10.8.50:FF:000003">
    <property type="entry name" value="Formamidopyrimidine-DNA glycosylase"/>
    <property type="match status" value="1"/>
</dbReference>
<dbReference type="PROSITE" id="PS01242">
    <property type="entry name" value="ZF_FPG_1"/>
    <property type="match status" value="1"/>
</dbReference>
<dbReference type="GO" id="GO:0003684">
    <property type="term" value="F:damaged DNA binding"/>
    <property type="evidence" value="ECO:0007669"/>
    <property type="project" value="InterPro"/>
</dbReference>
<keyword evidence="12 15" id="KW-0511">Multifunctional enzyme</keyword>
<dbReference type="Gene3D" id="3.20.190.10">
    <property type="entry name" value="MutM-like, N-terminal"/>
    <property type="match status" value="1"/>
</dbReference>
<evidence type="ECO:0000256" key="2">
    <source>
        <dbReference type="ARBA" id="ARBA00009409"/>
    </source>
</evidence>
<dbReference type="HAMAP" id="MF_00103">
    <property type="entry name" value="Fapy_DNA_glycosyl"/>
    <property type="match status" value="1"/>
</dbReference>
<feature type="region of interest" description="Disordered" evidence="16">
    <location>
        <begin position="135"/>
        <end position="155"/>
    </location>
</feature>
<feature type="active site" description="Proton donor" evidence="15">
    <location>
        <position position="3"/>
    </location>
</feature>
<dbReference type="Pfam" id="PF06831">
    <property type="entry name" value="H2TH"/>
    <property type="match status" value="1"/>
</dbReference>
<dbReference type="PANTHER" id="PTHR22993:SF9">
    <property type="entry name" value="FORMAMIDOPYRIMIDINE-DNA GLYCOSYLASE"/>
    <property type="match status" value="1"/>
</dbReference>
<keyword evidence="4 15" id="KW-0479">Metal-binding</keyword>
<dbReference type="EC" id="4.2.99.18" evidence="15"/>
<evidence type="ECO:0000256" key="6">
    <source>
        <dbReference type="ARBA" id="ARBA00022771"/>
    </source>
</evidence>
<dbReference type="InterPro" id="IPR015886">
    <property type="entry name" value="H2TH_FPG"/>
</dbReference>
<comment type="similarity">
    <text evidence="2 15">Belongs to the FPG family.</text>
</comment>
<feature type="domain" description="Formamidopyrimidine-DNA glycosylase catalytic" evidence="18">
    <location>
        <begin position="2"/>
        <end position="128"/>
    </location>
</feature>
<keyword evidence="6 15" id="KW-0863">Zinc-finger</keyword>
<comment type="cofactor">
    <cofactor evidence="15">
        <name>Zn(2+)</name>
        <dbReference type="ChEBI" id="CHEBI:29105"/>
    </cofactor>
    <text evidence="15">Binds 1 zinc ion per subunit.</text>
</comment>
<dbReference type="GO" id="GO:0003690">
    <property type="term" value="F:double-stranded DNA binding"/>
    <property type="evidence" value="ECO:0007669"/>
    <property type="project" value="UniProtKB-ARBA"/>
</dbReference>
<keyword evidence="9 15" id="KW-0238">DNA-binding</keyword>
<dbReference type="GO" id="GO:0008270">
    <property type="term" value="F:zinc ion binding"/>
    <property type="evidence" value="ECO:0007669"/>
    <property type="project" value="UniProtKB-UniRule"/>
</dbReference>
<feature type="domain" description="FPG-type" evidence="17">
    <location>
        <begin position="267"/>
        <end position="301"/>
    </location>
</feature>
<keyword evidence="5 15" id="KW-0227">DNA damage</keyword>
<keyword evidence="11 15" id="KW-0456">Lyase</keyword>
<keyword evidence="20" id="KW-1185">Reference proteome</keyword>